<dbReference type="SMART" id="SM00749">
    <property type="entry name" value="BON"/>
    <property type="match status" value="1"/>
</dbReference>
<evidence type="ECO:0000313" key="3">
    <source>
        <dbReference type="EMBL" id="HAA84111.1"/>
    </source>
</evidence>
<dbReference type="EMBL" id="DLVE01000064">
    <property type="protein sequence ID" value="HAA84111.1"/>
    <property type="molecule type" value="Genomic_DNA"/>
</dbReference>
<feature type="domain" description="BON" evidence="2">
    <location>
        <begin position="88"/>
        <end position="156"/>
    </location>
</feature>
<sequence length="156" mass="17185">MVKLKKAKFLFSIFIRRLLMLSYFYFRYKIGKNQETFSQMIFKKLGLALVILGLGLNLGGCGWVLIGGGVAAGYKVATDPRSVGTQIDDAKITAKIKMKLIEDKDLKAFSIDVDTVNGVVTLTGVVENEYQRSKAVAIAKSVPGVKTIINNLQIKH</sequence>
<proteinExistence type="predicted"/>
<keyword evidence="1" id="KW-0472">Membrane</keyword>
<evidence type="ECO:0000259" key="2">
    <source>
        <dbReference type="PROSITE" id="PS50914"/>
    </source>
</evidence>
<dbReference type="PROSITE" id="PS50914">
    <property type="entry name" value="BON"/>
    <property type="match status" value="1"/>
</dbReference>
<keyword evidence="1" id="KW-1133">Transmembrane helix</keyword>
<protein>
    <recommendedName>
        <fullName evidence="2">BON domain-containing protein</fullName>
    </recommendedName>
</protein>
<organism evidence="3 4">
    <name type="scientific">Thermodesulfobacterium commune</name>
    <dbReference type="NCBI Taxonomy" id="1741"/>
    <lineage>
        <taxon>Bacteria</taxon>
        <taxon>Pseudomonadati</taxon>
        <taxon>Thermodesulfobacteriota</taxon>
        <taxon>Thermodesulfobacteria</taxon>
        <taxon>Thermodesulfobacteriales</taxon>
        <taxon>Thermodesulfobacteriaceae</taxon>
        <taxon>Thermodesulfobacterium</taxon>
    </lineage>
</organism>
<dbReference type="Proteomes" id="UP000257240">
    <property type="component" value="Unassembled WGS sequence"/>
</dbReference>
<feature type="transmembrane region" description="Helical" evidence="1">
    <location>
        <begin position="7"/>
        <end position="26"/>
    </location>
</feature>
<feature type="transmembrane region" description="Helical" evidence="1">
    <location>
        <begin position="46"/>
        <end position="66"/>
    </location>
</feature>
<comment type="caution">
    <text evidence="3">The sequence shown here is derived from an EMBL/GenBank/DDBJ whole genome shotgun (WGS) entry which is preliminary data.</text>
</comment>
<accession>A0A3B8N9E2</accession>
<dbReference type="InterPro" id="IPR014004">
    <property type="entry name" value="Transpt-assoc_nodulatn_dom_bac"/>
</dbReference>
<gene>
    <name evidence="3" type="ORF">DCE01_04945</name>
</gene>
<dbReference type="Pfam" id="PF04972">
    <property type="entry name" value="BON"/>
    <property type="match status" value="1"/>
</dbReference>
<dbReference type="AlphaFoldDB" id="A0A3B8N9E2"/>
<evidence type="ECO:0000313" key="4">
    <source>
        <dbReference type="Proteomes" id="UP000257240"/>
    </source>
</evidence>
<dbReference type="InterPro" id="IPR007055">
    <property type="entry name" value="BON_dom"/>
</dbReference>
<dbReference type="PANTHER" id="PTHR34606:SF15">
    <property type="entry name" value="BON DOMAIN-CONTAINING PROTEIN"/>
    <property type="match status" value="1"/>
</dbReference>
<dbReference type="InterPro" id="IPR051686">
    <property type="entry name" value="Lipoprotein_DolP"/>
</dbReference>
<evidence type="ECO:0000256" key="1">
    <source>
        <dbReference type="SAM" id="Phobius"/>
    </source>
</evidence>
<dbReference type="Gene3D" id="3.30.1340.30">
    <property type="match status" value="1"/>
</dbReference>
<name>A0A3B8N9E2_9BACT</name>
<dbReference type="PANTHER" id="PTHR34606">
    <property type="entry name" value="BON DOMAIN-CONTAINING PROTEIN"/>
    <property type="match status" value="1"/>
</dbReference>
<keyword evidence="1" id="KW-0812">Transmembrane</keyword>
<reference evidence="3 4" key="1">
    <citation type="journal article" date="2018" name="Nat. Biotechnol.">
        <title>A standardized bacterial taxonomy based on genome phylogeny substantially revises the tree of life.</title>
        <authorList>
            <person name="Parks D.H."/>
            <person name="Chuvochina M."/>
            <person name="Waite D.W."/>
            <person name="Rinke C."/>
            <person name="Skarshewski A."/>
            <person name="Chaumeil P.A."/>
            <person name="Hugenholtz P."/>
        </authorList>
    </citation>
    <scope>NUCLEOTIDE SEQUENCE [LARGE SCALE GENOMIC DNA]</scope>
    <source>
        <strain evidence="3">UBA12529</strain>
    </source>
</reference>